<dbReference type="Gene3D" id="3.40.640.10">
    <property type="entry name" value="Type I PLP-dependent aspartate aminotransferase-like (Major domain)"/>
    <property type="match status" value="1"/>
</dbReference>
<evidence type="ECO:0000256" key="4">
    <source>
        <dbReference type="ARBA" id="ARBA00022679"/>
    </source>
</evidence>
<keyword evidence="3" id="KW-0032">Aminotransferase</keyword>
<dbReference type="CDD" id="cd00609">
    <property type="entry name" value="AAT_like"/>
    <property type="match status" value="1"/>
</dbReference>
<feature type="domain" description="Aminotransferase class I/classII large" evidence="6">
    <location>
        <begin position="88"/>
        <end position="439"/>
    </location>
</feature>
<evidence type="ECO:0000256" key="3">
    <source>
        <dbReference type="ARBA" id="ARBA00022576"/>
    </source>
</evidence>
<evidence type="ECO:0000259" key="6">
    <source>
        <dbReference type="Pfam" id="PF00155"/>
    </source>
</evidence>
<gene>
    <name evidence="7" type="ORF">B0H16DRAFT_1740074</name>
</gene>
<dbReference type="Proteomes" id="UP001215598">
    <property type="component" value="Unassembled WGS sequence"/>
</dbReference>
<evidence type="ECO:0000313" key="8">
    <source>
        <dbReference type="Proteomes" id="UP001215598"/>
    </source>
</evidence>
<dbReference type="GO" id="GO:0030170">
    <property type="term" value="F:pyridoxal phosphate binding"/>
    <property type="evidence" value="ECO:0007669"/>
    <property type="project" value="InterPro"/>
</dbReference>
<keyword evidence="4 7" id="KW-0808">Transferase</keyword>
<organism evidence="7 8">
    <name type="scientific">Mycena metata</name>
    <dbReference type="NCBI Taxonomy" id="1033252"/>
    <lineage>
        <taxon>Eukaryota</taxon>
        <taxon>Fungi</taxon>
        <taxon>Dikarya</taxon>
        <taxon>Basidiomycota</taxon>
        <taxon>Agaricomycotina</taxon>
        <taxon>Agaricomycetes</taxon>
        <taxon>Agaricomycetidae</taxon>
        <taxon>Agaricales</taxon>
        <taxon>Marasmiineae</taxon>
        <taxon>Mycenaceae</taxon>
        <taxon>Mycena</taxon>
    </lineage>
</organism>
<dbReference type="AlphaFoldDB" id="A0AAD7HDU6"/>
<comment type="similarity">
    <text evidence="2">Belongs to the class-I pyridoxal-phosphate-dependent aminotransferase family.</text>
</comment>
<dbReference type="EMBL" id="JARKIB010000265">
    <property type="protein sequence ID" value="KAJ7718460.1"/>
    <property type="molecule type" value="Genomic_DNA"/>
</dbReference>
<keyword evidence="8" id="KW-1185">Reference proteome</keyword>
<evidence type="ECO:0000256" key="5">
    <source>
        <dbReference type="ARBA" id="ARBA00022898"/>
    </source>
</evidence>
<dbReference type="InterPro" id="IPR015421">
    <property type="entry name" value="PyrdxlP-dep_Trfase_major"/>
</dbReference>
<proteinExistence type="inferred from homology"/>
<dbReference type="PANTHER" id="PTHR42790:SF19">
    <property type="entry name" value="KYNURENINE_ALPHA-AMINOADIPATE AMINOTRANSFERASE, MITOCHONDRIAL"/>
    <property type="match status" value="1"/>
</dbReference>
<name>A0AAD7HDU6_9AGAR</name>
<dbReference type="GO" id="GO:0008483">
    <property type="term" value="F:transaminase activity"/>
    <property type="evidence" value="ECO:0007669"/>
    <property type="project" value="UniProtKB-KW"/>
</dbReference>
<accession>A0AAD7HDU6</accession>
<comment type="caution">
    <text evidence="7">The sequence shown here is derived from an EMBL/GenBank/DDBJ whole genome shotgun (WGS) entry which is preliminary data.</text>
</comment>
<reference evidence="7" key="1">
    <citation type="submission" date="2023-03" db="EMBL/GenBank/DDBJ databases">
        <title>Massive genome expansion in bonnet fungi (Mycena s.s.) driven by repeated elements and novel gene families across ecological guilds.</title>
        <authorList>
            <consortium name="Lawrence Berkeley National Laboratory"/>
            <person name="Harder C.B."/>
            <person name="Miyauchi S."/>
            <person name="Viragh M."/>
            <person name="Kuo A."/>
            <person name="Thoen E."/>
            <person name="Andreopoulos B."/>
            <person name="Lu D."/>
            <person name="Skrede I."/>
            <person name="Drula E."/>
            <person name="Henrissat B."/>
            <person name="Morin E."/>
            <person name="Kohler A."/>
            <person name="Barry K."/>
            <person name="LaButti K."/>
            <person name="Morin E."/>
            <person name="Salamov A."/>
            <person name="Lipzen A."/>
            <person name="Mereny Z."/>
            <person name="Hegedus B."/>
            <person name="Baldrian P."/>
            <person name="Stursova M."/>
            <person name="Weitz H."/>
            <person name="Taylor A."/>
            <person name="Grigoriev I.V."/>
            <person name="Nagy L.G."/>
            <person name="Martin F."/>
            <person name="Kauserud H."/>
        </authorList>
    </citation>
    <scope>NUCLEOTIDE SEQUENCE</scope>
    <source>
        <strain evidence="7">CBHHK182m</strain>
    </source>
</reference>
<comment type="cofactor">
    <cofactor evidence="1">
        <name>pyridoxal 5'-phosphate</name>
        <dbReference type="ChEBI" id="CHEBI:597326"/>
    </cofactor>
</comment>
<dbReference type="InterPro" id="IPR015424">
    <property type="entry name" value="PyrdxlP-dep_Trfase"/>
</dbReference>
<protein>
    <submittedName>
        <fullName evidence="7">Pyridoxal phosphate-dependent transferase</fullName>
    </submittedName>
</protein>
<dbReference type="InterPro" id="IPR004839">
    <property type="entry name" value="Aminotransferase_I/II_large"/>
</dbReference>
<evidence type="ECO:0000256" key="2">
    <source>
        <dbReference type="ARBA" id="ARBA00007441"/>
    </source>
</evidence>
<dbReference type="PANTHER" id="PTHR42790">
    <property type="entry name" value="AMINOTRANSFERASE"/>
    <property type="match status" value="1"/>
</dbReference>
<dbReference type="GO" id="GO:1901605">
    <property type="term" value="P:alpha-amino acid metabolic process"/>
    <property type="evidence" value="ECO:0007669"/>
    <property type="project" value="TreeGrafter"/>
</dbReference>
<evidence type="ECO:0000313" key="7">
    <source>
        <dbReference type="EMBL" id="KAJ7718460.1"/>
    </source>
</evidence>
<evidence type="ECO:0000256" key="1">
    <source>
        <dbReference type="ARBA" id="ARBA00001933"/>
    </source>
</evidence>
<dbReference type="Pfam" id="PF00155">
    <property type="entry name" value="Aminotran_1_2"/>
    <property type="match status" value="1"/>
</dbReference>
<dbReference type="SUPFAM" id="SSF53383">
    <property type="entry name" value="PLP-dependent transferases"/>
    <property type="match status" value="1"/>
</dbReference>
<keyword evidence="5" id="KW-0663">Pyridoxal phosphate</keyword>
<sequence length="459" mass="50385">MSSTTSYTSVDITAFFSQTSKLWKNDGIRSLFPLEKIPGMISLLAGRPNSSTFPFESITMKLKPALAGMPAPTGEDDPFTITLQDEELNEALQYGMTAGVARLIDWLAEFQTHTHKRVQDGSWDITIGAGSQDVMYKACLALVDDGDYFLVETPVYPGALGFLAAMPCTLIEVHTDAQGLNPANLEAILSTWETTHPGKPYPKALYTIPSGSNPTGASIPEERKIEVLKLAKKYNFLLLEDDAYAFLYYGPAGQQARSYFTLEPEVNAEQGRVVRFDSFSKVLSSGMRLGYMTASPGLCAAVNLITSNTSLQPSTFSQIIAYNLLSRWGPSGFLAHCAGVAQFYRTRRDMFERVAHKHLTGLAEWTTPIAGMFLYIKLLAHKDGREADSWDLISTKAVAKGVLAVPGTAFMPLRGPTPFLRVSFSIIEEDMADEACRRLREVILEARAEAEAEAVSRAD</sequence>
<dbReference type="InterPro" id="IPR050859">
    <property type="entry name" value="Class-I_PLP-dep_aminotransf"/>
</dbReference>